<gene>
    <name evidence="1" type="ORF">METZ01_LOCUS162684</name>
</gene>
<sequence length="202" mass="24042">VDNQDQEFLDKIINLIDPDPEVGLYIAQYILTNSDKVKAFLEKHDLDEALFFPIGTIFYLINLPDDSRKETQRFKDNKFQTKYMKQNITLMQLNADDELKKLLNIDEAMIERLISRNQELLDLPKPIRYNDKSIIKEKLENVFYYLQKTGKGQTEQINIILDLFKQEGFEDYSEDESPERFDRIRKGYQEPAINKFRKIYGK</sequence>
<organism evidence="1">
    <name type="scientific">marine metagenome</name>
    <dbReference type="NCBI Taxonomy" id="408172"/>
    <lineage>
        <taxon>unclassified sequences</taxon>
        <taxon>metagenomes</taxon>
        <taxon>ecological metagenomes</taxon>
    </lineage>
</organism>
<dbReference type="AlphaFoldDB" id="A0A382B7M4"/>
<reference evidence="1" key="1">
    <citation type="submission" date="2018-05" db="EMBL/GenBank/DDBJ databases">
        <authorList>
            <person name="Lanie J.A."/>
            <person name="Ng W.-L."/>
            <person name="Kazmierczak K.M."/>
            <person name="Andrzejewski T.M."/>
            <person name="Davidsen T.M."/>
            <person name="Wayne K.J."/>
            <person name="Tettelin H."/>
            <person name="Glass J.I."/>
            <person name="Rusch D."/>
            <person name="Podicherti R."/>
            <person name="Tsui H.-C.T."/>
            <person name="Winkler M.E."/>
        </authorList>
    </citation>
    <scope>NUCLEOTIDE SEQUENCE</scope>
</reference>
<proteinExistence type="predicted"/>
<evidence type="ECO:0000313" key="1">
    <source>
        <dbReference type="EMBL" id="SVB09830.1"/>
    </source>
</evidence>
<name>A0A382B7M4_9ZZZZ</name>
<dbReference type="EMBL" id="UINC01028589">
    <property type="protein sequence ID" value="SVB09830.1"/>
    <property type="molecule type" value="Genomic_DNA"/>
</dbReference>
<protein>
    <submittedName>
        <fullName evidence="1">Uncharacterized protein</fullName>
    </submittedName>
</protein>
<accession>A0A382B7M4</accession>
<feature type="non-terminal residue" evidence="1">
    <location>
        <position position="1"/>
    </location>
</feature>